<feature type="binding site" evidence="8">
    <location>
        <position position="142"/>
    </location>
    <ligand>
        <name>(3R)-3-methyl-D-ornithine</name>
        <dbReference type="ChEBI" id="CHEBI:64642"/>
    </ligand>
</feature>
<dbReference type="GO" id="GO:0051539">
    <property type="term" value="F:4 iron, 4 sulfur cluster binding"/>
    <property type="evidence" value="ECO:0007669"/>
    <property type="project" value="UniProtKB-KW"/>
</dbReference>
<reference evidence="10 11" key="1">
    <citation type="submission" date="2016-11" db="EMBL/GenBank/DDBJ databases">
        <authorList>
            <person name="Jaros S."/>
            <person name="Januszkiewicz K."/>
            <person name="Wedrychowicz H."/>
        </authorList>
    </citation>
    <scope>NUCLEOTIDE SEQUENCE [LARGE SCALE GENOMIC DNA]</scope>
    <source>
        <strain evidence="10 11">DSM 17459</strain>
    </source>
</reference>
<organism evidence="10 11">
    <name type="scientific">Lactonifactor longoviformis DSM 17459</name>
    <dbReference type="NCBI Taxonomy" id="1122155"/>
    <lineage>
        <taxon>Bacteria</taxon>
        <taxon>Bacillati</taxon>
        <taxon>Bacillota</taxon>
        <taxon>Clostridia</taxon>
        <taxon>Eubacteriales</taxon>
        <taxon>Clostridiaceae</taxon>
        <taxon>Lactonifactor</taxon>
    </lineage>
</organism>
<dbReference type="GO" id="GO:0046872">
    <property type="term" value="F:metal ion binding"/>
    <property type="evidence" value="ECO:0007669"/>
    <property type="project" value="UniProtKB-KW"/>
</dbReference>
<dbReference type="InterPro" id="IPR034422">
    <property type="entry name" value="HydE/PylB-like"/>
</dbReference>
<accession>A0A1M5C389</accession>
<gene>
    <name evidence="10" type="ORF">SAMN02745158_03951</name>
</gene>
<dbReference type="RefSeq" id="WP_072854495.1">
    <property type="nucleotide sequence ID" value="NZ_FQVI01000033.1"/>
</dbReference>
<feature type="binding site" evidence="7">
    <location>
        <position position="74"/>
    </location>
    <ligand>
        <name>[4Fe-4S] cluster</name>
        <dbReference type="ChEBI" id="CHEBI:49883"/>
        <note>4Fe-4S-S-AdoMet</note>
    </ligand>
</feature>
<dbReference type="STRING" id="1122155.SAMN02745158_03951"/>
<dbReference type="PANTHER" id="PTHR43726:SF1">
    <property type="entry name" value="BIOTIN SYNTHASE"/>
    <property type="match status" value="1"/>
</dbReference>
<dbReference type="GO" id="GO:0042364">
    <property type="term" value="P:water-soluble vitamin biosynthetic process"/>
    <property type="evidence" value="ECO:0007669"/>
    <property type="project" value="UniProtKB-ARBA"/>
</dbReference>
<feature type="binding site" evidence="8">
    <location>
        <position position="238"/>
    </location>
    <ligand>
        <name>S-adenosyl-L-methionine</name>
        <dbReference type="ChEBI" id="CHEBI:59789"/>
    </ligand>
</feature>
<dbReference type="GO" id="GO:0044272">
    <property type="term" value="P:sulfur compound biosynthetic process"/>
    <property type="evidence" value="ECO:0007669"/>
    <property type="project" value="UniProtKB-ARBA"/>
</dbReference>
<keyword evidence="4 7" id="KW-0408">Iron</keyword>
<dbReference type="InterPro" id="IPR024021">
    <property type="entry name" value="FeFe-hyd_HydE_rSAM"/>
</dbReference>
<evidence type="ECO:0000256" key="2">
    <source>
        <dbReference type="ARBA" id="ARBA00022691"/>
    </source>
</evidence>
<dbReference type="InterPro" id="IPR010722">
    <property type="entry name" value="BATS_dom"/>
</dbReference>
<evidence type="ECO:0000313" key="10">
    <source>
        <dbReference type="EMBL" id="SHF49243.1"/>
    </source>
</evidence>
<dbReference type="InterPro" id="IPR058240">
    <property type="entry name" value="rSAM_sf"/>
</dbReference>
<keyword evidence="1 7" id="KW-0004">4Fe-4S</keyword>
<feature type="domain" description="Radical SAM core" evidence="9">
    <location>
        <begin position="53"/>
        <end position="275"/>
    </location>
</feature>
<comment type="cofactor">
    <cofactor evidence="7">
        <name>[4Fe-4S] cluster</name>
        <dbReference type="ChEBI" id="CHEBI:49883"/>
    </cofactor>
    <text evidence="7">Binds 1 [4Fe-4S] cluster. The cluster is coordinated with 3 cysteines and an exchangeable S-adenosyl-L-methionine.</text>
</comment>
<keyword evidence="3" id="KW-0479">Metal-binding</keyword>
<feature type="binding site" evidence="8">
    <location>
        <position position="187"/>
    </location>
    <ligand>
        <name>S-adenosyl-L-methionine</name>
        <dbReference type="ChEBI" id="CHEBI:59789"/>
    </ligand>
</feature>
<comment type="cofactor">
    <cofactor evidence="6">
        <name>[2Fe-2S] cluster</name>
        <dbReference type="ChEBI" id="CHEBI:190135"/>
    </cofactor>
</comment>
<feature type="binding site" evidence="7">
    <location>
        <position position="71"/>
    </location>
    <ligand>
        <name>[4Fe-4S] cluster</name>
        <dbReference type="ChEBI" id="CHEBI:49883"/>
        <note>4Fe-4S-S-AdoMet</note>
    </ligand>
</feature>
<evidence type="ECO:0000256" key="5">
    <source>
        <dbReference type="ARBA" id="ARBA00023014"/>
    </source>
</evidence>
<dbReference type="SFLD" id="SFLDF00348">
    <property type="entry name" value="FeFe_hydrogenase_maturase_(Hyd"/>
    <property type="match status" value="1"/>
</dbReference>
<dbReference type="InterPro" id="IPR007197">
    <property type="entry name" value="rSAM"/>
</dbReference>
<proteinExistence type="predicted"/>
<dbReference type="PANTHER" id="PTHR43726">
    <property type="entry name" value="3-METHYLORNITHINE SYNTHASE"/>
    <property type="match status" value="1"/>
</dbReference>
<dbReference type="Pfam" id="PF04055">
    <property type="entry name" value="Radical_SAM"/>
    <property type="match status" value="1"/>
</dbReference>
<keyword evidence="11" id="KW-1185">Reference proteome</keyword>
<dbReference type="PIRSF" id="PIRSF004762">
    <property type="entry name" value="CHP00423"/>
    <property type="match status" value="1"/>
</dbReference>
<name>A0A1M5C389_9CLOT</name>
<dbReference type="SFLD" id="SFLDS00029">
    <property type="entry name" value="Radical_SAM"/>
    <property type="match status" value="1"/>
</dbReference>
<evidence type="ECO:0000256" key="3">
    <source>
        <dbReference type="ARBA" id="ARBA00022723"/>
    </source>
</evidence>
<evidence type="ECO:0000313" key="11">
    <source>
        <dbReference type="Proteomes" id="UP000184245"/>
    </source>
</evidence>
<evidence type="ECO:0000256" key="8">
    <source>
        <dbReference type="PIRSR" id="PIRSR004762-2"/>
    </source>
</evidence>
<dbReference type="SMART" id="SM00729">
    <property type="entry name" value="Elp3"/>
    <property type="match status" value="1"/>
</dbReference>
<dbReference type="SFLD" id="SFLDG01280">
    <property type="entry name" value="HydE/PylB-like"/>
    <property type="match status" value="1"/>
</dbReference>
<evidence type="ECO:0000256" key="4">
    <source>
        <dbReference type="ARBA" id="ARBA00023004"/>
    </source>
</evidence>
<dbReference type="Proteomes" id="UP000184245">
    <property type="component" value="Unassembled WGS sequence"/>
</dbReference>
<evidence type="ECO:0000256" key="1">
    <source>
        <dbReference type="ARBA" id="ARBA00022485"/>
    </source>
</evidence>
<evidence type="ECO:0000259" key="9">
    <source>
        <dbReference type="PROSITE" id="PS51918"/>
    </source>
</evidence>
<feature type="binding site" evidence="8">
    <location>
        <position position="167"/>
    </location>
    <ligand>
        <name>S-adenosyl-L-methionine</name>
        <dbReference type="ChEBI" id="CHEBI:59789"/>
    </ligand>
</feature>
<evidence type="ECO:0000256" key="6">
    <source>
        <dbReference type="ARBA" id="ARBA00034078"/>
    </source>
</evidence>
<dbReference type="SFLD" id="SFLDG01060">
    <property type="entry name" value="BATS_domain_containing"/>
    <property type="match status" value="1"/>
</dbReference>
<dbReference type="AlphaFoldDB" id="A0A1M5C389"/>
<evidence type="ECO:0000256" key="7">
    <source>
        <dbReference type="PIRSR" id="PIRSR004762-1"/>
    </source>
</evidence>
<keyword evidence="5 7" id="KW-0411">Iron-sulfur</keyword>
<dbReference type="EMBL" id="FQVI01000033">
    <property type="protein sequence ID" value="SHF49243.1"/>
    <property type="molecule type" value="Genomic_DNA"/>
</dbReference>
<dbReference type="SUPFAM" id="SSF102114">
    <property type="entry name" value="Radical SAM enzymes"/>
    <property type="match status" value="1"/>
</dbReference>
<dbReference type="OrthoDB" id="9775764at2"/>
<dbReference type="NCBIfam" id="TIGR03956">
    <property type="entry name" value="rSAM_HydE"/>
    <property type="match status" value="1"/>
</dbReference>
<dbReference type="Gene3D" id="3.20.20.70">
    <property type="entry name" value="Aldolase class I"/>
    <property type="match status" value="1"/>
</dbReference>
<protein>
    <submittedName>
        <fullName evidence="10">Iron-only hydrogenase maturation protein HydE</fullName>
    </submittedName>
</protein>
<sequence>MNEEQYRERILQLARRKDAEDDFLGMLITCRDEWVTSFLYETAAGVRQKLYGRDVYIRGLIEISNFCKNDCYYCGIRKSNRELTRYHIGEDEILECCEEGYALGFRTFVLQGGEDGYYTDDRLCRIITGIKKEYPDCAVTLSLGERSRESYKKLHDAGADRYLLRHETADETHYRQLHPSSLSLENRKQCLFYLKELGYQVGSGFMVGSPGQIPEHLIEDLRFLQKLQPAMIGIGPFLPHKDTPFREEKEGDLTMCLNLTAILRLLFPHALIPATTALGTLHSEGRELGILAGANVVMPNLSPLSVRQLYSLYNNKACTGLEAAEHKVLLEKRMERIGYRIVTSRGDVVK</sequence>
<dbReference type="PROSITE" id="PS51918">
    <property type="entry name" value="RADICAL_SAM"/>
    <property type="match status" value="1"/>
</dbReference>
<dbReference type="InterPro" id="IPR006638">
    <property type="entry name" value="Elp3/MiaA/NifB-like_rSAM"/>
</dbReference>
<keyword evidence="2 7" id="KW-0949">S-adenosyl-L-methionine</keyword>
<feature type="binding site" evidence="7">
    <location>
        <position position="67"/>
    </location>
    <ligand>
        <name>[4Fe-4S] cluster</name>
        <dbReference type="ChEBI" id="CHEBI:49883"/>
        <note>4Fe-4S-S-AdoMet</note>
    </ligand>
</feature>
<dbReference type="InterPro" id="IPR013785">
    <property type="entry name" value="Aldolase_TIM"/>
</dbReference>
<dbReference type="CDD" id="cd01335">
    <property type="entry name" value="Radical_SAM"/>
    <property type="match status" value="1"/>
</dbReference>
<dbReference type="GO" id="GO:0016740">
    <property type="term" value="F:transferase activity"/>
    <property type="evidence" value="ECO:0007669"/>
    <property type="project" value="TreeGrafter"/>
</dbReference>
<dbReference type="SMART" id="SM00876">
    <property type="entry name" value="BATS"/>
    <property type="match status" value="1"/>
</dbReference>